<proteinExistence type="predicted"/>
<reference evidence="1 2" key="1">
    <citation type="submission" date="2019-02" db="EMBL/GenBank/DDBJ databases">
        <title>Deep-cultivation of Planctomycetes and their phenomic and genomic characterization uncovers novel biology.</title>
        <authorList>
            <person name="Wiegand S."/>
            <person name="Jogler M."/>
            <person name="Boedeker C."/>
            <person name="Pinto D."/>
            <person name="Vollmers J."/>
            <person name="Rivas-Marin E."/>
            <person name="Kohn T."/>
            <person name="Peeters S.H."/>
            <person name="Heuer A."/>
            <person name="Rast P."/>
            <person name="Oberbeckmann S."/>
            <person name="Bunk B."/>
            <person name="Jeske O."/>
            <person name="Meyerdierks A."/>
            <person name="Storesund J.E."/>
            <person name="Kallscheuer N."/>
            <person name="Luecker S."/>
            <person name="Lage O.M."/>
            <person name="Pohl T."/>
            <person name="Merkel B.J."/>
            <person name="Hornburger P."/>
            <person name="Mueller R.-W."/>
            <person name="Bruemmer F."/>
            <person name="Labrenz M."/>
            <person name="Spormann A.M."/>
            <person name="Op Den Camp H."/>
            <person name="Overmann J."/>
            <person name="Amann R."/>
            <person name="Jetten M.S.M."/>
            <person name="Mascher T."/>
            <person name="Medema M.H."/>
            <person name="Devos D.P."/>
            <person name="Kaster A.-K."/>
            <person name="Ovreas L."/>
            <person name="Rohde M."/>
            <person name="Galperin M.Y."/>
            <person name="Jogler C."/>
        </authorList>
    </citation>
    <scope>NUCLEOTIDE SEQUENCE [LARGE SCALE GENOMIC DNA]</scope>
    <source>
        <strain evidence="1 2">CA13</strain>
    </source>
</reference>
<protein>
    <submittedName>
        <fullName evidence="1">Uncharacterized protein</fullName>
    </submittedName>
</protein>
<sequence length="122" mass="14332">MKRIVTEEDPKKFGLATGFRTHRIKVRRSDGLVLVNGDRVVRAADITRPNQRLSFRTSLKETNLLTERTIEKMFRQLMNDPNRNEETFDKAEELLEDELRAESPLRHRLTVELEELRQAAKT</sequence>
<evidence type="ECO:0000313" key="1">
    <source>
        <dbReference type="EMBL" id="TWT79029.1"/>
    </source>
</evidence>
<comment type="caution">
    <text evidence="1">The sequence shown here is derived from an EMBL/GenBank/DDBJ whole genome shotgun (WGS) entry which is preliminary data.</text>
</comment>
<organism evidence="1 2">
    <name type="scientific">Novipirellula herctigrandis</name>
    <dbReference type="NCBI Taxonomy" id="2527986"/>
    <lineage>
        <taxon>Bacteria</taxon>
        <taxon>Pseudomonadati</taxon>
        <taxon>Planctomycetota</taxon>
        <taxon>Planctomycetia</taxon>
        <taxon>Pirellulales</taxon>
        <taxon>Pirellulaceae</taxon>
        <taxon>Novipirellula</taxon>
    </lineage>
</organism>
<keyword evidence="2" id="KW-1185">Reference proteome</keyword>
<dbReference type="Proteomes" id="UP000315010">
    <property type="component" value="Unassembled WGS sequence"/>
</dbReference>
<name>A0A5C5YVE0_9BACT</name>
<gene>
    <name evidence="1" type="ORF">CA13_04260</name>
</gene>
<evidence type="ECO:0000313" key="2">
    <source>
        <dbReference type="Proteomes" id="UP000315010"/>
    </source>
</evidence>
<dbReference type="EMBL" id="SJPJ01000001">
    <property type="protein sequence ID" value="TWT79029.1"/>
    <property type="molecule type" value="Genomic_DNA"/>
</dbReference>
<accession>A0A5C5YVE0</accession>
<dbReference type="AlphaFoldDB" id="A0A5C5YVE0"/>